<dbReference type="SUPFAM" id="SSF52343">
    <property type="entry name" value="Ferredoxin reductase-like, C-terminal NADP-linked domain"/>
    <property type="match status" value="1"/>
</dbReference>
<dbReference type="Gene3D" id="3.10.20.30">
    <property type="match status" value="1"/>
</dbReference>
<dbReference type="Proteomes" id="UP001161094">
    <property type="component" value="Unassembled WGS sequence"/>
</dbReference>
<dbReference type="PROSITE" id="PS00197">
    <property type="entry name" value="2FE2S_FER_1"/>
    <property type="match status" value="1"/>
</dbReference>
<evidence type="ECO:0000256" key="6">
    <source>
        <dbReference type="ARBA" id="ARBA00023014"/>
    </source>
</evidence>
<dbReference type="Gene3D" id="3.40.50.80">
    <property type="entry name" value="Nucleotide-binding domain of ferredoxin-NADP reductase (FNR) module"/>
    <property type="match status" value="1"/>
</dbReference>
<dbReference type="PROSITE" id="PS51384">
    <property type="entry name" value="FAD_FR"/>
    <property type="match status" value="1"/>
</dbReference>
<evidence type="ECO:0000256" key="3">
    <source>
        <dbReference type="ARBA" id="ARBA00022723"/>
    </source>
</evidence>
<dbReference type="Pfam" id="PF00111">
    <property type="entry name" value="Fer2"/>
    <property type="match status" value="1"/>
</dbReference>
<feature type="domain" description="2Fe-2S ferredoxin-type" evidence="7">
    <location>
        <begin position="231"/>
        <end position="316"/>
    </location>
</feature>
<dbReference type="InterPro" id="IPR017938">
    <property type="entry name" value="Riboflavin_synthase-like_b-brl"/>
</dbReference>
<dbReference type="InterPro" id="IPR017927">
    <property type="entry name" value="FAD-bd_FR_type"/>
</dbReference>
<dbReference type="PRINTS" id="PR00409">
    <property type="entry name" value="PHDIOXRDTASE"/>
</dbReference>
<feature type="domain" description="FAD-binding FR-type" evidence="8">
    <location>
        <begin position="4"/>
        <end position="106"/>
    </location>
</feature>
<protein>
    <submittedName>
        <fullName evidence="9">PDR/VanB family oxidoreductase</fullName>
    </submittedName>
</protein>
<evidence type="ECO:0000259" key="7">
    <source>
        <dbReference type="PROSITE" id="PS51085"/>
    </source>
</evidence>
<dbReference type="RefSeq" id="WP_279995572.1">
    <property type="nucleotide sequence ID" value="NZ_JAOCDZ010000009.1"/>
</dbReference>
<keyword evidence="2" id="KW-0001">2Fe-2S</keyword>
<dbReference type="Gene3D" id="2.40.30.10">
    <property type="entry name" value="Translation factors"/>
    <property type="match status" value="1"/>
</dbReference>
<keyword evidence="3" id="KW-0479">Metal-binding</keyword>
<dbReference type="EMBL" id="JAOCDZ010000009">
    <property type="protein sequence ID" value="MDH0736980.1"/>
    <property type="molecule type" value="Genomic_DNA"/>
</dbReference>
<evidence type="ECO:0000256" key="1">
    <source>
        <dbReference type="ARBA" id="ARBA00022630"/>
    </source>
</evidence>
<dbReference type="SUPFAM" id="SSF54292">
    <property type="entry name" value="2Fe-2S ferredoxin-like"/>
    <property type="match status" value="1"/>
</dbReference>
<keyword evidence="5" id="KW-0408">Iron</keyword>
<sequence length="316" mass="33978">MPTPVPIPVRVQCMRVEARHILSLELAALDGEALPVFTPGAHIDLHLAHGIKRSYSICSSPEQRDRYVVGVLHDRNSRGGSAYIHQQLRPGQQLLIDPPRNHFELEPSAEQSVLIAGGIGITPILCMLLDLLRQGKHVELFYAARSRAEAAFLACLPAGVRTHLHFDEDHGGAPNLHRFLAAMPASAHFYCCGPRPMIDAFEAAAGLLNLPHCHVERFGAKDAAPATGGAYQVRLARTGKTLEVASGAALLDCLLEAGVDVPHSCREGVCGSCETRVLSGTPEHRDSVLSQSEQAANRCMMVCVSGCLSGELVLDL</sequence>
<dbReference type="InterPro" id="IPR006058">
    <property type="entry name" value="2Fe2S_fd_BS"/>
</dbReference>
<dbReference type="AlphaFoldDB" id="A0AA42LP79"/>
<evidence type="ECO:0000259" key="8">
    <source>
        <dbReference type="PROSITE" id="PS51384"/>
    </source>
</evidence>
<dbReference type="GO" id="GO:0051537">
    <property type="term" value="F:2 iron, 2 sulfur cluster binding"/>
    <property type="evidence" value="ECO:0007669"/>
    <property type="project" value="UniProtKB-KW"/>
</dbReference>
<proteinExistence type="predicted"/>
<reference evidence="9" key="1">
    <citation type="submission" date="2022-09" db="EMBL/GenBank/DDBJ databases">
        <title>Intensive care unit water sources are persistently colonized with multi-drug resistant bacteria and are the site of extensive horizontal gene transfer of antibiotic resistance genes.</title>
        <authorList>
            <person name="Diorio-Toth L."/>
        </authorList>
    </citation>
    <scope>NUCLEOTIDE SEQUENCE</scope>
    <source>
        <strain evidence="9">GD03843</strain>
    </source>
</reference>
<dbReference type="InterPro" id="IPR050415">
    <property type="entry name" value="MRET"/>
</dbReference>
<dbReference type="GO" id="GO:0016491">
    <property type="term" value="F:oxidoreductase activity"/>
    <property type="evidence" value="ECO:0007669"/>
    <property type="project" value="UniProtKB-KW"/>
</dbReference>
<dbReference type="InterPro" id="IPR036010">
    <property type="entry name" value="2Fe-2S_ferredoxin-like_sf"/>
</dbReference>
<dbReference type="InterPro" id="IPR001041">
    <property type="entry name" value="2Fe-2S_ferredoxin-type"/>
</dbReference>
<organism evidence="9 10">
    <name type="scientific">Achromobacter spanius</name>
    <dbReference type="NCBI Taxonomy" id="217203"/>
    <lineage>
        <taxon>Bacteria</taxon>
        <taxon>Pseudomonadati</taxon>
        <taxon>Pseudomonadota</taxon>
        <taxon>Betaproteobacteria</taxon>
        <taxon>Burkholderiales</taxon>
        <taxon>Alcaligenaceae</taxon>
        <taxon>Achromobacter</taxon>
    </lineage>
</organism>
<evidence type="ECO:0000256" key="5">
    <source>
        <dbReference type="ARBA" id="ARBA00023004"/>
    </source>
</evidence>
<dbReference type="InterPro" id="IPR039261">
    <property type="entry name" value="FNR_nucleotide-bd"/>
</dbReference>
<evidence type="ECO:0000313" key="9">
    <source>
        <dbReference type="EMBL" id="MDH0736980.1"/>
    </source>
</evidence>
<comment type="caution">
    <text evidence="9">The sequence shown here is derived from an EMBL/GenBank/DDBJ whole genome shotgun (WGS) entry which is preliminary data.</text>
</comment>
<dbReference type="PROSITE" id="PS51085">
    <property type="entry name" value="2FE2S_FER_2"/>
    <property type="match status" value="1"/>
</dbReference>
<keyword evidence="6" id="KW-0411">Iron-sulfur</keyword>
<dbReference type="GO" id="GO:0046872">
    <property type="term" value="F:metal ion binding"/>
    <property type="evidence" value="ECO:0007669"/>
    <property type="project" value="UniProtKB-KW"/>
</dbReference>
<evidence type="ECO:0000313" key="10">
    <source>
        <dbReference type="Proteomes" id="UP001161094"/>
    </source>
</evidence>
<gene>
    <name evidence="9" type="ORF">N5D93_14290</name>
</gene>
<dbReference type="InterPro" id="IPR012675">
    <property type="entry name" value="Beta-grasp_dom_sf"/>
</dbReference>
<evidence type="ECO:0000256" key="4">
    <source>
        <dbReference type="ARBA" id="ARBA00023002"/>
    </source>
</evidence>
<evidence type="ECO:0000256" key="2">
    <source>
        <dbReference type="ARBA" id="ARBA00022714"/>
    </source>
</evidence>
<dbReference type="CDD" id="cd06185">
    <property type="entry name" value="PDR_like"/>
    <property type="match status" value="1"/>
</dbReference>
<keyword evidence="1" id="KW-0285">Flavoprotein</keyword>
<dbReference type="SUPFAM" id="SSF63380">
    <property type="entry name" value="Riboflavin synthase domain-like"/>
    <property type="match status" value="1"/>
</dbReference>
<accession>A0AA42LP79</accession>
<dbReference type="PANTHER" id="PTHR47354:SF1">
    <property type="entry name" value="CARNITINE MONOOXYGENASE REDUCTASE SUBUNIT"/>
    <property type="match status" value="1"/>
</dbReference>
<dbReference type="PANTHER" id="PTHR47354">
    <property type="entry name" value="NADH OXIDOREDUCTASE HCR"/>
    <property type="match status" value="1"/>
</dbReference>
<keyword evidence="4" id="KW-0560">Oxidoreductase</keyword>
<name>A0AA42LP79_9BURK</name>
<dbReference type="CDD" id="cd00207">
    <property type="entry name" value="fer2"/>
    <property type="match status" value="1"/>
</dbReference>